<dbReference type="EMBL" id="GBRH01178291">
    <property type="protein sequence ID" value="JAE19605.1"/>
    <property type="molecule type" value="Transcribed_RNA"/>
</dbReference>
<reference evidence="1" key="1">
    <citation type="submission" date="2014-09" db="EMBL/GenBank/DDBJ databases">
        <authorList>
            <person name="Magalhaes I.L.F."/>
            <person name="Oliveira U."/>
            <person name="Santos F.R."/>
            <person name="Vidigal T.H.D.A."/>
            <person name="Brescovit A.D."/>
            <person name="Santos A.J."/>
        </authorList>
    </citation>
    <scope>NUCLEOTIDE SEQUENCE</scope>
    <source>
        <tissue evidence="1">Shoot tissue taken approximately 20 cm above the soil surface</tissue>
    </source>
</reference>
<reference evidence="1" key="2">
    <citation type="journal article" date="2015" name="Data Brief">
        <title>Shoot transcriptome of the giant reed, Arundo donax.</title>
        <authorList>
            <person name="Barrero R.A."/>
            <person name="Guerrero F.D."/>
            <person name="Moolhuijzen P."/>
            <person name="Goolsby J.A."/>
            <person name="Tidwell J."/>
            <person name="Bellgard S.E."/>
            <person name="Bellgard M.I."/>
        </authorList>
    </citation>
    <scope>NUCLEOTIDE SEQUENCE</scope>
    <source>
        <tissue evidence="1">Shoot tissue taken approximately 20 cm above the soil surface</tissue>
    </source>
</reference>
<name>A0A0A9G3H4_ARUDO</name>
<dbReference type="AlphaFoldDB" id="A0A0A9G3H4"/>
<sequence length="42" mass="4953">MFHNGSLSLFRSHAIYPCWNDSKRADLCKEVSNFIQKTSSWF</sequence>
<accession>A0A0A9G3H4</accession>
<organism evidence="1">
    <name type="scientific">Arundo donax</name>
    <name type="common">Giant reed</name>
    <name type="synonym">Donax arundinaceus</name>
    <dbReference type="NCBI Taxonomy" id="35708"/>
    <lineage>
        <taxon>Eukaryota</taxon>
        <taxon>Viridiplantae</taxon>
        <taxon>Streptophyta</taxon>
        <taxon>Embryophyta</taxon>
        <taxon>Tracheophyta</taxon>
        <taxon>Spermatophyta</taxon>
        <taxon>Magnoliopsida</taxon>
        <taxon>Liliopsida</taxon>
        <taxon>Poales</taxon>
        <taxon>Poaceae</taxon>
        <taxon>PACMAD clade</taxon>
        <taxon>Arundinoideae</taxon>
        <taxon>Arundineae</taxon>
        <taxon>Arundo</taxon>
    </lineage>
</organism>
<proteinExistence type="predicted"/>
<protein>
    <submittedName>
        <fullName evidence="1">Uncharacterized protein</fullName>
    </submittedName>
</protein>
<evidence type="ECO:0000313" key="1">
    <source>
        <dbReference type="EMBL" id="JAE19605.1"/>
    </source>
</evidence>